<proteinExistence type="inferred from homology"/>
<keyword evidence="4" id="KW-0449">Lipoprotein</keyword>
<comment type="caution">
    <text evidence="6">The sequence shown here is derived from an EMBL/GenBank/DDBJ whole genome shotgun (WGS) entry which is preliminary data.</text>
</comment>
<sequence>MGVAVSRYSELSSNELLMRFCSSEVICPNDPFWNQLLAFNINPPASAEEQLMFDGSTESLLQKFLQNNPQTGNLGSLVQVFITRATELLAAPNSDNVMLAWQTFNALFVIRAVSKYLVEMVPEYELCRHLDVQAERRVGNGPVESREGLDNTPSQETSPSPLASPTPDVIEPHTSPKLTGTESRVEMLIDALIGLIIDVPVTDNTYYLHLECINTMLVLMSVYMFAGVHGQTRLVDTSLIYRTLFQGRYGMHAPLLVKTLLNNLSSMLAAPPNMFGAHAGGGSLLINLACKYLLSPSS</sequence>
<feature type="compositionally biased region" description="Polar residues" evidence="5">
    <location>
        <begin position="151"/>
        <end position="163"/>
    </location>
</feature>
<dbReference type="EMBL" id="JARGEI010000031">
    <property type="protein sequence ID" value="KAJ8704616.1"/>
    <property type="molecule type" value="Genomic_DNA"/>
</dbReference>
<organism evidence="6 7">
    <name type="scientific">Mythimna separata</name>
    <name type="common">Oriental armyworm</name>
    <name type="synonym">Pseudaletia separata</name>
    <dbReference type="NCBI Taxonomy" id="271217"/>
    <lineage>
        <taxon>Eukaryota</taxon>
        <taxon>Metazoa</taxon>
        <taxon>Ecdysozoa</taxon>
        <taxon>Arthropoda</taxon>
        <taxon>Hexapoda</taxon>
        <taxon>Insecta</taxon>
        <taxon>Pterygota</taxon>
        <taxon>Neoptera</taxon>
        <taxon>Endopterygota</taxon>
        <taxon>Lepidoptera</taxon>
        <taxon>Glossata</taxon>
        <taxon>Ditrysia</taxon>
        <taxon>Noctuoidea</taxon>
        <taxon>Noctuidae</taxon>
        <taxon>Noctuinae</taxon>
        <taxon>Hadenini</taxon>
        <taxon>Mythimna</taxon>
    </lineage>
</organism>
<evidence type="ECO:0000313" key="6">
    <source>
        <dbReference type="EMBL" id="KAJ8704616.1"/>
    </source>
</evidence>
<keyword evidence="7" id="KW-1185">Reference proteome</keyword>
<accession>A0AAD7Y6V3</accession>
<feature type="compositionally biased region" description="Basic and acidic residues" evidence="5">
    <location>
        <begin position="138"/>
        <end position="149"/>
    </location>
</feature>
<protein>
    <recommendedName>
        <fullName evidence="2">Dymeclin</fullName>
    </recommendedName>
</protein>
<evidence type="ECO:0000256" key="5">
    <source>
        <dbReference type="SAM" id="MobiDB-lite"/>
    </source>
</evidence>
<dbReference type="Proteomes" id="UP001231518">
    <property type="component" value="Chromosome 29"/>
</dbReference>
<reference evidence="6" key="1">
    <citation type="submission" date="2023-03" db="EMBL/GenBank/DDBJ databases">
        <title>Chromosome-level genomes of two armyworms, Mythimna separata and Mythimna loreyi, provide insights into the biosynthesis and reception of sex pheromones.</title>
        <authorList>
            <person name="Zhao H."/>
        </authorList>
    </citation>
    <scope>NUCLEOTIDE SEQUENCE</scope>
    <source>
        <strain evidence="6">BeijingLab</strain>
        <tissue evidence="6">Pupa</tissue>
    </source>
</reference>
<evidence type="ECO:0000256" key="2">
    <source>
        <dbReference type="ARBA" id="ARBA00015736"/>
    </source>
</evidence>
<name>A0AAD7Y6V3_MYTSE</name>
<comment type="similarity">
    <text evidence="1">Belongs to the dymeclin family.</text>
</comment>
<keyword evidence="3" id="KW-0519">Myristate</keyword>
<dbReference type="PANTHER" id="PTHR12895:SF9">
    <property type="entry name" value="DYMECLIN"/>
    <property type="match status" value="1"/>
</dbReference>
<dbReference type="GO" id="GO:0007030">
    <property type="term" value="P:Golgi organization"/>
    <property type="evidence" value="ECO:0007669"/>
    <property type="project" value="TreeGrafter"/>
</dbReference>
<dbReference type="GO" id="GO:0005794">
    <property type="term" value="C:Golgi apparatus"/>
    <property type="evidence" value="ECO:0007669"/>
    <property type="project" value="TreeGrafter"/>
</dbReference>
<evidence type="ECO:0000256" key="4">
    <source>
        <dbReference type="ARBA" id="ARBA00023288"/>
    </source>
</evidence>
<dbReference type="Pfam" id="PF09742">
    <property type="entry name" value="Dymeclin"/>
    <property type="match status" value="1"/>
</dbReference>
<evidence type="ECO:0000313" key="7">
    <source>
        <dbReference type="Proteomes" id="UP001231518"/>
    </source>
</evidence>
<dbReference type="AlphaFoldDB" id="A0AAD7Y6V3"/>
<dbReference type="PANTHER" id="PTHR12895">
    <property type="entry name" value="DYMECLIN"/>
    <property type="match status" value="1"/>
</dbReference>
<dbReference type="InterPro" id="IPR019142">
    <property type="entry name" value="Dymeclin"/>
</dbReference>
<feature type="region of interest" description="Disordered" evidence="5">
    <location>
        <begin position="138"/>
        <end position="178"/>
    </location>
</feature>
<gene>
    <name evidence="6" type="ORF">PYW07_011804</name>
</gene>
<evidence type="ECO:0000256" key="3">
    <source>
        <dbReference type="ARBA" id="ARBA00022707"/>
    </source>
</evidence>
<evidence type="ECO:0000256" key="1">
    <source>
        <dbReference type="ARBA" id="ARBA00010603"/>
    </source>
</evidence>